<dbReference type="Gene3D" id="3.30.360.10">
    <property type="entry name" value="Dihydrodipicolinate Reductase, domain 2"/>
    <property type="match status" value="1"/>
</dbReference>
<gene>
    <name evidence="3" type="ORF">SAMN04488526_2089</name>
</gene>
<evidence type="ECO:0000313" key="3">
    <source>
        <dbReference type="EMBL" id="SEL15587.1"/>
    </source>
</evidence>
<evidence type="ECO:0000313" key="4">
    <source>
        <dbReference type="Proteomes" id="UP000199283"/>
    </source>
</evidence>
<name>A0A1H7MY64_9RHOB</name>
<dbReference type="GO" id="GO:0000166">
    <property type="term" value="F:nucleotide binding"/>
    <property type="evidence" value="ECO:0007669"/>
    <property type="project" value="InterPro"/>
</dbReference>
<protein>
    <submittedName>
        <fullName evidence="3">Predicted dehydrogenase</fullName>
    </submittedName>
</protein>
<keyword evidence="4" id="KW-1185">Reference proteome</keyword>
<dbReference type="SUPFAM" id="SSF55347">
    <property type="entry name" value="Glyceraldehyde-3-phosphate dehydrogenase-like, C-terminal domain"/>
    <property type="match status" value="1"/>
</dbReference>
<evidence type="ECO:0000259" key="1">
    <source>
        <dbReference type="Pfam" id="PF01408"/>
    </source>
</evidence>
<reference evidence="3 4" key="1">
    <citation type="submission" date="2016-10" db="EMBL/GenBank/DDBJ databases">
        <authorList>
            <person name="de Groot N.N."/>
        </authorList>
    </citation>
    <scope>NUCLEOTIDE SEQUENCE [LARGE SCALE GENOMIC DNA]</scope>
    <source>
        <strain evidence="3 4">DSM 14858</strain>
    </source>
</reference>
<feature type="domain" description="GFO/IDH/MocA-like oxidoreductase" evidence="2">
    <location>
        <begin position="115"/>
        <end position="225"/>
    </location>
</feature>
<dbReference type="Pfam" id="PF01408">
    <property type="entry name" value="GFO_IDH_MocA"/>
    <property type="match status" value="1"/>
</dbReference>
<dbReference type="InterPro" id="IPR000683">
    <property type="entry name" value="Gfo/Idh/MocA-like_OxRdtase_N"/>
</dbReference>
<dbReference type="AlphaFoldDB" id="A0A1H7MY64"/>
<dbReference type="Gene3D" id="3.40.50.720">
    <property type="entry name" value="NAD(P)-binding Rossmann-like Domain"/>
    <property type="match status" value="1"/>
</dbReference>
<proteinExistence type="predicted"/>
<dbReference type="PANTHER" id="PTHR43708">
    <property type="entry name" value="CONSERVED EXPRESSED OXIDOREDUCTASE (EUROFUNG)"/>
    <property type="match status" value="1"/>
</dbReference>
<dbReference type="InterPro" id="IPR055170">
    <property type="entry name" value="GFO_IDH_MocA-like_dom"/>
</dbReference>
<dbReference type="PANTHER" id="PTHR43708:SF8">
    <property type="entry name" value="OXIDOREDUCTASE"/>
    <property type="match status" value="1"/>
</dbReference>
<dbReference type="Pfam" id="PF22725">
    <property type="entry name" value="GFO_IDH_MocA_C3"/>
    <property type="match status" value="1"/>
</dbReference>
<dbReference type="STRING" id="188906.SAMN04488526_2089"/>
<dbReference type="SUPFAM" id="SSF51735">
    <property type="entry name" value="NAD(P)-binding Rossmann-fold domains"/>
    <property type="match status" value="1"/>
</dbReference>
<evidence type="ECO:0000259" key="2">
    <source>
        <dbReference type="Pfam" id="PF22725"/>
    </source>
</evidence>
<dbReference type="InterPro" id="IPR051317">
    <property type="entry name" value="Gfo/Idh/MocA_oxidoreduct"/>
</dbReference>
<dbReference type="Proteomes" id="UP000199283">
    <property type="component" value="Unassembled WGS sequence"/>
</dbReference>
<accession>A0A1H7MY64</accession>
<dbReference type="EMBL" id="FNZQ01000003">
    <property type="protein sequence ID" value="SEL15587.1"/>
    <property type="molecule type" value="Genomic_DNA"/>
</dbReference>
<feature type="domain" description="Gfo/Idh/MocA-like oxidoreductase N-terminal" evidence="1">
    <location>
        <begin position="1"/>
        <end position="104"/>
    </location>
</feature>
<sequence>MVGAGYFAQFHRNAWTRIAGVELVAICDRDPAKSPDYPDATAMLAAEALDILDIAGPPPMHAATIRAALPHKPRAIICQKPFCQSLEEAEAVTAQAEAADVPLIIHENFRFQPWFRTMKTALDSGRIGRPLNLTFRLRTGDGQGPDAYLARQPYFQTMPRLLIHETGVHYIDTFRYLLGHPDGVYADLRRLNPAIRGEDAGHLILDYDTGARAVFDGNRLLDFDTDDTRRTFGDAFLEGSAGTLTLTGNGTVSLRAHGSRESEVLLPTQDWPDFAGDCVHALQSHVVTAVTEGDPFENAARDYLTVMRLSDLAYAAHEARTRLPVHFA</sequence>
<organism evidence="3 4">
    <name type="scientific">Jannaschia helgolandensis</name>
    <dbReference type="NCBI Taxonomy" id="188906"/>
    <lineage>
        <taxon>Bacteria</taxon>
        <taxon>Pseudomonadati</taxon>
        <taxon>Pseudomonadota</taxon>
        <taxon>Alphaproteobacteria</taxon>
        <taxon>Rhodobacterales</taxon>
        <taxon>Roseobacteraceae</taxon>
        <taxon>Jannaschia</taxon>
    </lineage>
</organism>
<dbReference type="InterPro" id="IPR036291">
    <property type="entry name" value="NAD(P)-bd_dom_sf"/>
</dbReference>